<proteinExistence type="predicted"/>
<evidence type="ECO:0000256" key="1">
    <source>
        <dbReference type="SAM" id="MobiDB-lite"/>
    </source>
</evidence>
<dbReference type="Proteomes" id="UP000222106">
    <property type="component" value="Unassembled WGS sequence"/>
</dbReference>
<evidence type="ECO:0000256" key="2">
    <source>
        <dbReference type="SAM" id="SignalP"/>
    </source>
</evidence>
<feature type="chain" id="PRO_5011975900" description="LPXTG-motif cell wall-anchored protein" evidence="2">
    <location>
        <begin position="30"/>
        <end position="265"/>
    </location>
</feature>
<dbReference type="RefSeq" id="WP_098484356.1">
    <property type="nucleotide sequence ID" value="NZ_PDJI01000004.1"/>
</dbReference>
<comment type="caution">
    <text evidence="3">The sequence shown here is derived from an EMBL/GenBank/DDBJ whole genome shotgun (WGS) entry which is preliminary data.</text>
</comment>
<dbReference type="EMBL" id="PDJI01000004">
    <property type="protein sequence ID" value="PFG40446.1"/>
    <property type="molecule type" value="Genomic_DNA"/>
</dbReference>
<evidence type="ECO:0000313" key="3">
    <source>
        <dbReference type="EMBL" id="PFG40446.1"/>
    </source>
</evidence>
<name>A0A2A9EPB7_9MICO</name>
<dbReference type="AlphaFoldDB" id="A0A2A9EPB7"/>
<keyword evidence="2" id="KW-0732">Signal</keyword>
<accession>A0A2A9EPB7</accession>
<evidence type="ECO:0008006" key="5">
    <source>
        <dbReference type="Google" id="ProtNLM"/>
    </source>
</evidence>
<dbReference type="OrthoDB" id="5060810at2"/>
<keyword evidence="4" id="KW-1185">Reference proteome</keyword>
<evidence type="ECO:0000313" key="4">
    <source>
        <dbReference type="Proteomes" id="UP000222106"/>
    </source>
</evidence>
<protein>
    <recommendedName>
        <fullName evidence="5">LPXTG-motif cell wall-anchored protein</fullName>
    </recommendedName>
</protein>
<sequence>MTTKTWWRTSLTALVLAAAVATPAGTALAAPAGGDARGVDAISLSWDGSEYAASTSESFLGVPVSVPGDTAARTLTVRNDGPRQGVLTAEIVNVELLDPEAPDEHHNPDHEDPDGSGAPFGDPYAGAGDQGDFYDDVTVGWETADGAGSASFSALDTDGGRQIGQVALGRGETTEVTISYEFPYDATSGNRANVPPRLASFDVLLTIRGDDAAAPPARPGRPGRPSLSTTGADVLWLGAAAVLAVVTGNELRRRAGRTRQRDATA</sequence>
<gene>
    <name evidence="3" type="ORF">ATJ97_2975</name>
</gene>
<reference evidence="3 4" key="1">
    <citation type="submission" date="2017-10" db="EMBL/GenBank/DDBJ databases">
        <title>Sequencing the genomes of 1000 actinobacteria strains.</title>
        <authorList>
            <person name="Klenk H.-P."/>
        </authorList>
    </citation>
    <scope>NUCLEOTIDE SEQUENCE [LARGE SCALE GENOMIC DNA]</scope>
    <source>
        <strain evidence="3 4">DSM 21838</strain>
    </source>
</reference>
<feature type="region of interest" description="Disordered" evidence="1">
    <location>
        <begin position="100"/>
        <end position="135"/>
    </location>
</feature>
<organism evidence="3 4">
    <name type="scientific">Georgenia soli</name>
    <dbReference type="NCBI Taxonomy" id="638953"/>
    <lineage>
        <taxon>Bacteria</taxon>
        <taxon>Bacillati</taxon>
        <taxon>Actinomycetota</taxon>
        <taxon>Actinomycetes</taxon>
        <taxon>Micrococcales</taxon>
        <taxon>Bogoriellaceae</taxon>
        <taxon>Georgenia</taxon>
    </lineage>
</organism>
<feature type="signal peptide" evidence="2">
    <location>
        <begin position="1"/>
        <end position="29"/>
    </location>
</feature>